<evidence type="ECO:0000313" key="5">
    <source>
        <dbReference type="Proteomes" id="UP000276133"/>
    </source>
</evidence>
<evidence type="ECO:0000259" key="3">
    <source>
        <dbReference type="PROSITE" id="PS51782"/>
    </source>
</evidence>
<gene>
    <name evidence="4" type="ORF">BpHYR1_053899</name>
</gene>
<reference evidence="4 5" key="1">
    <citation type="journal article" date="2018" name="Sci. Rep.">
        <title>Genomic signatures of local adaptation to the degree of environmental predictability in rotifers.</title>
        <authorList>
            <person name="Franch-Gras L."/>
            <person name="Hahn C."/>
            <person name="Garcia-Roger E.M."/>
            <person name="Carmona M.J."/>
            <person name="Serra M."/>
            <person name="Gomez A."/>
        </authorList>
    </citation>
    <scope>NUCLEOTIDE SEQUENCE [LARGE SCALE GENOMIC DNA]</scope>
    <source>
        <strain evidence="4">HYR1</strain>
    </source>
</reference>
<evidence type="ECO:0000256" key="1">
    <source>
        <dbReference type="ARBA" id="ARBA00022669"/>
    </source>
</evidence>
<dbReference type="AlphaFoldDB" id="A0A3M7QQV4"/>
<dbReference type="InterPro" id="IPR052210">
    <property type="entry name" value="LysM1-like"/>
</dbReference>
<keyword evidence="2" id="KW-0843">Virulence</keyword>
<dbReference type="OrthoDB" id="1921017at2759"/>
<evidence type="ECO:0000313" key="4">
    <source>
        <dbReference type="EMBL" id="RNA13712.1"/>
    </source>
</evidence>
<dbReference type="PANTHER" id="PTHR34997">
    <property type="entry name" value="AM15"/>
    <property type="match status" value="1"/>
</dbReference>
<dbReference type="Pfam" id="PF01476">
    <property type="entry name" value="LysM"/>
    <property type="match status" value="2"/>
</dbReference>
<keyword evidence="5" id="KW-1185">Reference proteome</keyword>
<sequence>MTARHNVDLKCSVEHSITSIDTCNSIKSSYRLTDIRFRQLNPEINCNNLILGEKVCANDQNFGCLNYTVLPNGHNESCEKLAAKFSMSILTFRSINNWLDCDLVKNLNTFCSSKFSPACSEIYQVKSNDTYLSLIEKINSTELFHKANPFLDPDNLKEGQIICLKEKKNNMEIHLTDLKTNEFSKVLSSFGNIKSRLDGYLGAPSKQKSDEMQNEIIETMSFASEELEKNGLNNLCEMVQFDEDYPLTKACACDNIEPKSYCGILLIQETKKDSKRTKTLDAIKITLYMIPNELIKNE</sequence>
<proteinExistence type="predicted"/>
<dbReference type="PANTHER" id="PTHR34997:SF1">
    <property type="entry name" value="PEPTIDOGLYCAN-BINDING LYSIN DOMAIN"/>
    <property type="match status" value="1"/>
</dbReference>
<comment type="caution">
    <text evidence="4">The sequence shown here is derived from an EMBL/GenBank/DDBJ whole genome shotgun (WGS) entry which is preliminary data.</text>
</comment>
<dbReference type="InterPro" id="IPR036779">
    <property type="entry name" value="LysM_dom_sf"/>
</dbReference>
<organism evidence="4 5">
    <name type="scientific">Brachionus plicatilis</name>
    <name type="common">Marine rotifer</name>
    <name type="synonym">Brachionus muelleri</name>
    <dbReference type="NCBI Taxonomy" id="10195"/>
    <lineage>
        <taxon>Eukaryota</taxon>
        <taxon>Metazoa</taxon>
        <taxon>Spiralia</taxon>
        <taxon>Gnathifera</taxon>
        <taxon>Rotifera</taxon>
        <taxon>Eurotatoria</taxon>
        <taxon>Monogononta</taxon>
        <taxon>Pseudotrocha</taxon>
        <taxon>Ploima</taxon>
        <taxon>Brachionidae</taxon>
        <taxon>Brachionus</taxon>
    </lineage>
</organism>
<dbReference type="PROSITE" id="PS51782">
    <property type="entry name" value="LYSM"/>
    <property type="match status" value="1"/>
</dbReference>
<name>A0A3M7QQV4_BRAPC</name>
<keyword evidence="1" id="KW-0147">Chitin-binding</keyword>
<accession>A0A3M7QQV4</accession>
<dbReference type="Proteomes" id="UP000276133">
    <property type="component" value="Unassembled WGS sequence"/>
</dbReference>
<dbReference type="GO" id="GO:0008061">
    <property type="term" value="F:chitin binding"/>
    <property type="evidence" value="ECO:0007669"/>
    <property type="project" value="UniProtKB-KW"/>
</dbReference>
<evidence type="ECO:0000256" key="2">
    <source>
        <dbReference type="ARBA" id="ARBA00023026"/>
    </source>
</evidence>
<protein>
    <submittedName>
        <fullName evidence="4">Carbohydrate-binding module family 50</fullName>
    </submittedName>
</protein>
<dbReference type="SMART" id="SM00257">
    <property type="entry name" value="LysM"/>
    <property type="match status" value="3"/>
</dbReference>
<dbReference type="EMBL" id="REGN01005341">
    <property type="protein sequence ID" value="RNA13712.1"/>
    <property type="molecule type" value="Genomic_DNA"/>
</dbReference>
<dbReference type="InterPro" id="IPR018392">
    <property type="entry name" value="LysM"/>
</dbReference>
<dbReference type="STRING" id="10195.A0A3M7QQV4"/>
<dbReference type="Gene3D" id="3.10.350.10">
    <property type="entry name" value="LysM domain"/>
    <property type="match status" value="2"/>
</dbReference>
<feature type="domain" description="LysM" evidence="3">
    <location>
        <begin position="13"/>
        <end position="57"/>
    </location>
</feature>